<keyword evidence="3" id="KW-0175">Coiled coil</keyword>
<name>G2MXN8_9THEO</name>
<dbReference type="PANTHER" id="PTHR30288:SF0">
    <property type="entry name" value="FLAGELLAR HOOK-ASSOCIATED PROTEIN 2"/>
    <property type="match status" value="1"/>
</dbReference>
<reference evidence="8 9" key="1">
    <citation type="submission" date="2011-08" db="EMBL/GenBank/DDBJ databases">
        <title>Complete sequence of Thermoanaerobacter wiegelii Rt8.B1.</title>
        <authorList>
            <consortium name="US DOE Joint Genome Institute"/>
            <person name="Lucas S."/>
            <person name="Han J."/>
            <person name="Lapidus A."/>
            <person name="Cheng J.-F."/>
            <person name="Goodwin L."/>
            <person name="Pitluck S."/>
            <person name="Peters L."/>
            <person name="Mikhailova N."/>
            <person name="Zeytun A."/>
            <person name="Daligault H."/>
            <person name="Detter J.C."/>
            <person name="Han C."/>
            <person name="Tapia R."/>
            <person name="Land M."/>
            <person name="Hauser L."/>
            <person name="Kyrpides N."/>
            <person name="Ivanova N."/>
            <person name="Pagani I."/>
            <person name="Hemme C."/>
            <person name="Woyke T."/>
        </authorList>
    </citation>
    <scope>NUCLEOTIDE SEQUENCE [LARGE SCALE GENOMIC DNA]</scope>
    <source>
        <strain evidence="8 9">Rt8.B1</strain>
    </source>
</reference>
<dbReference type="GO" id="GO:0005576">
    <property type="term" value="C:extracellular region"/>
    <property type="evidence" value="ECO:0007669"/>
    <property type="project" value="UniProtKB-SubCell"/>
</dbReference>
<proteinExistence type="inferred from homology"/>
<comment type="function">
    <text evidence="5">Required for morphogenesis and for the elongation of the flagellar filament by facilitating polymerization of the flagellin monomers at the tip of growing filament. Forms a capping structure, which prevents flagellin subunits (transported through the central channel of the flagellum) from leaking out without polymerization at the distal end.</text>
</comment>
<dbReference type="EMBL" id="CP002991">
    <property type="protein sequence ID" value="AEM79268.1"/>
    <property type="molecule type" value="Genomic_DNA"/>
</dbReference>
<keyword evidence="9" id="KW-1185">Reference proteome</keyword>
<evidence type="ECO:0000259" key="7">
    <source>
        <dbReference type="Pfam" id="PF07195"/>
    </source>
</evidence>
<comment type="subunit">
    <text evidence="2 5">Homopentamer.</text>
</comment>
<dbReference type="AlphaFoldDB" id="G2MXN8"/>
<evidence type="ECO:0000256" key="3">
    <source>
        <dbReference type="ARBA" id="ARBA00023054"/>
    </source>
</evidence>
<keyword evidence="5" id="KW-0964">Secreted</keyword>
<gene>
    <name evidence="8" type="ORF">Thewi_1885</name>
</gene>
<evidence type="ECO:0000256" key="4">
    <source>
        <dbReference type="ARBA" id="ARBA00023143"/>
    </source>
</evidence>
<sequence>MASLIDTNYWYMYPYYSEYSYLFNMTNPLTSIQNITPSNIFEIAQQAMYINNENQQLPTQITNVLVMLNSYANNLAETATQLQLTSPNSVFNQMIATSSDPNSISATAQAGATASTYNVSVNQLAVAQQNIGTSLASNSITSLTPGTYSFTVQVGGKQYNISFNVNQGDTNQTVLNNMAQAINFANIGITAIVNNDPYLGTSQLVLNANSTGTNNAFTLTDVTGNAVSYTGANTVSVAAANATYAINGISNTSQSNTIYLDNNNLAITFNKTVSNVTVTVTHDIQAISNSINNFVNEYNKIITYINQNQQYISPIVTSELVQSYEYQAANLQAIGITQNPDMTLSIDQNTLNNALQNNFNTVQTAFAGYNGLAVNVGQIAEQIAESPLTAYANEMVPIGNNYMGLYNSLGMLDTSLIWSMLLPSGQFVNSFI</sequence>
<dbReference type="GO" id="GO:0007155">
    <property type="term" value="P:cell adhesion"/>
    <property type="evidence" value="ECO:0007669"/>
    <property type="project" value="InterPro"/>
</dbReference>
<feature type="domain" description="Flagellar hook-associated protein 2 N-terminal" evidence="6">
    <location>
        <begin position="50"/>
        <end position="128"/>
    </location>
</feature>
<evidence type="ECO:0000256" key="2">
    <source>
        <dbReference type="ARBA" id="ARBA00011255"/>
    </source>
</evidence>
<dbReference type="RefSeq" id="WP_014063232.1">
    <property type="nucleotide sequence ID" value="NC_015958.1"/>
</dbReference>
<dbReference type="eggNOG" id="COG1345">
    <property type="taxonomic scope" value="Bacteria"/>
</dbReference>
<dbReference type="Pfam" id="PF02465">
    <property type="entry name" value="FliD_N"/>
    <property type="match status" value="1"/>
</dbReference>
<feature type="domain" description="Flagellar hook-associated protein 2 C-terminal" evidence="7">
    <location>
        <begin position="239"/>
        <end position="312"/>
    </location>
</feature>
<dbReference type="PANTHER" id="PTHR30288">
    <property type="entry name" value="FLAGELLAR CAP/ASSEMBLY PROTEIN FLID"/>
    <property type="match status" value="1"/>
</dbReference>
<dbReference type="Pfam" id="PF07195">
    <property type="entry name" value="FliD_C"/>
    <property type="match status" value="2"/>
</dbReference>
<comment type="similarity">
    <text evidence="1 5">Belongs to the FliD family.</text>
</comment>
<comment type="subcellular location">
    <subcellularLocation>
        <location evidence="5">Secreted</location>
    </subcellularLocation>
    <subcellularLocation>
        <location evidence="5">Bacterial flagellum</location>
    </subcellularLocation>
</comment>
<dbReference type="InterPro" id="IPR040026">
    <property type="entry name" value="FliD"/>
</dbReference>
<dbReference type="InterPro" id="IPR010809">
    <property type="entry name" value="FliD_C"/>
</dbReference>
<evidence type="ECO:0000313" key="9">
    <source>
        <dbReference type="Proteomes" id="UP000008276"/>
    </source>
</evidence>
<evidence type="ECO:0000256" key="5">
    <source>
        <dbReference type="RuleBase" id="RU362066"/>
    </source>
</evidence>
<keyword evidence="8" id="KW-0282">Flagellum</keyword>
<dbReference type="InterPro" id="IPR003481">
    <property type="entry name" value="FliD_N"/>
</dbReference>
<dbReference type="Proteomes" id="UP000008276">
    <property type="component" value="Chromosome"/>
</dbReference>
<evidence type="ECO:0000259" key="6">
    <source>
        <dbReference type="Pfam" id="PF02465"/>
    </source>
</evidence>
<organism evidence="8 9">
    <name type="scientific">Thermoanaerobacter wiegelii Rt8.B1</name>
    <dbReference type="NCBI Taxonomy" id="697303"/>
    <lineage>
        <taxon>Bacteria</taxon>
        <taxon>Bacillati</taxon>
        <taxon>Bacillota</taxon>
        <taxon>Clostridia</taxon>
        <taxon>Thermoanaerobacterales</taxon>
        <taxon>Thermoanaerobacteraceae</taxon>
        <taxon>Thermoanaerobacter</taxon>
    </lineage>
</organism>
<dbReference type="STRING" id="697303.Thewi_1885"/>
<accession>G2MXN8</accession>
<evidence type="ECO:0000256" key="1">
    <source>
        <dbReference type="ARBA" id="ARBA00009764"/>
    </source>
</evidence>
<keyword evidence="8" id="KW-0969">Cilium</keyword>
<dbReference type="GO" id="GO:0071973">
    <property type="term" value="P:bacterial-type flagellum-dependent cell motility"/>
    <property type="evidence" value="ECO:0007669"/>
    <property type="project" value="TreeGrafter"/>
</dbReference>
<keyword evidence="8" id="KW-0966">Cell projection</keyword>
<dbReference type="KEGG" id="twi:Thewi_1885"/>
<keyword evidence="4 5" id="KW-0975">Bacterial flagellum</keyword>
<feature type="domain" description="Flagellar hook-associated protein 2 C-terminal" evidence="7">
    <location>
        <begin position="323"/>
        <end position="384"/>
    </location>
</feature>
<protein>
    <recommendedName>
        <fullName evidence="5">Flagellar hook-associated protein 2</fullName>
        <shortName evidence="5">HAP2</shortName>
    </recommendedName>
    <alternativeName>
        <fullName evidence="5">Flagellar cap protein</fullName>
    </alternativeName>
</protein>
<dbReference type="GO" id="GO:0009421">
    <property type="term" value="C:bacterial-type flagellum filament cap"/>
    <property type="evidence" value="ECO:0007669"/>
    <property type="project" value="InterPro"/>
</dbReference>
<dbReference type="GO" id="GO:0009424">
    <property type="term" value="C:bacterial-type flagellum hook"/>
    <property type="evidence" value="ECO:0007669"/>
    <property type="project" value="UniProtKB-UniRule"/>
</dbReference>
<dbReference type="HOGENOM" id="CLU_634495_0_0_9"/>
<evidence type="ECO:0000313" key="8">
    <source>
        <dbReference type="EMBL" id="AEM79268.1"/>
    </source>
</evidence>